<protein>
    <recommendedName>
        <fullName evidence="1">DUF7489 domain-containing protein</fullName>
    </recommendedName>
</protein>
<keyword evidence="3" id="KW-1185">Reference proteome</keyword>
<evidence type="ECO:0000313" key="2">
    <source>
        <dbReference type="EMBL" id="MEB3967120.1"/>
    </source>
</evidence>
<feature type="domain" description="DUF7489" evidence="1">
    <location>
        <begin position="10"/>
        <end position="72"/>
    </location>
</feature>
<dbReference type="RefSeq" id="WP_324777080.1">
    <property type="nucleotide sequence ID" value="NZ_BAAATS010000016.1"/>
</dbReference>
<dbReference type="Pfam" id="PF24315">
    <property type="entry name" value="DUF7489"/>
    <property type="match status" value="1"/>
</dbReference>
<dbReference type="InterPro" id="IPR055912">
    <property type="entry name" value="DUF7489"/>
</dbReference>
<accession>A0ABU6CQU4</accession>
<evidence type="ECO:0000259" key="1">
    <source>
        <dbReference type="Pfam" id="PF24315"/>
    </source>
</evidence>
<name>A0ABU6CQU4_9ACTN</name>
<reference evidence="2 3" key="1">
    <citation type="submission" date="2022-10" db="EMBL/GenBank/DDBJ databases">
        <authorList>
            <person name="Xie J."/>
            <person name="Shen N."/>
        </authorList>
    </citation>
    <scope>NUCLEOTIDE SEQUENCE [LARGE SCALE GENOMIC DNA]</scope>
    <source>
        <strain evidence="2 3">DSM 41681</strain>
    </source>
</reference>
<gene>
    <name evidence="2" type="ORF">OKJ48_43835</name>
</gene>
<dbReference type="Proteomes" id="UP001352223">
    <property type="component" value="Unassembled WGS sequence"/>
</dbReference>
<comment type="caution">
    <text evidence="2">The sequence shown here is derived from an EMBL/GenBank/DDBJ whole genome shotgun (WGS) entry which is preliminary data.</text>
</comment>
<dbReference type="EMBL" id="JAOZYB010000376">
    <property type="protein sequence ID" value="MEB3967120.1"/>
    <property type="molecule type" value="Genomic_DNA"/>
</dbReference>
<sequence length="73" mass="8202">MFKTHKPAGDDAWEGIVEDKSRGMLDGANMYHFVKVRTADGESTKVRVDRRLWKSVAVGDRIVKERGSEPVKG</sequence>
<proteinExistence type="predicted"/>
<organism evidence="2 3">
    <name type="scientific">Streptomyces kunmingensis</name>
    <dbReference type="NCBI Taxonomy" id="68225"/>
    <lineage>
        <taxon>Bacteria</taxon>
        <taxon>Bacillati</taxon>
        <taxon>Actinomycetota</taxon>
        <taxon>Actinomycetes</taxon>
        <taxon>Kitasatosporales</taxon>
        <taxon>Streptomycetaceae</taxon>
        <taxon>Streptomyces</taxon>
    </lineage>
</organism>
<evidence type="ECO:0000313" key="3">
    <source>
        <dbReference type="Proteomes" id="UP001352223"/>
    </source>
</evidence>